<evidence type="ECO:0000313" key="2">
    <source>
        <dbReference type="Proteomes" id="UP000460412"/>
    </source>
</evidence>
<evidence type="ECO:0000313" key="1">
    <source>
        <dbReference type="EMBL" id="MXP77218.1"/>
    </source>
</evidence>
<comment type="caution">
    <text evidence="1">The sequence shown here is derived from an EMBL/GenBank/DDBJ whole genome shotgun (WGS) entry which is preliminary data.</text>
</comment>
<accession>A0A7X3SK50</accession>
<dbReference type="EMBL" id="WUQX01000001">
    <property type="protein sequence ID" value="MXP77218.1"/>
    <property type="molecule type" value="Genomic_DNA"/>
</dbReference>
<gene>
    <name evidence="1" type="ORF">GN277_18100</name>
</gene>
<name>A0A7X3SK50_9FIRM</name>
<dbReference type="AlphaFoldDB" id="A0A7X3SK50"/>
<reference evidence="1 2" key="1">
    <citation type="submission" date="2019-12" db="EMBL/GenBank/DDBJ databases">
        <title>Sporaefaciens musculi gen. nov., sp. nov., a novel bacterium isolated from the caecum of an obese mouse.</title>
        <authorList>
            <person name="Rasmussen T.S."/>
            <person name="Streidl T."/>
            <person name="Hitch T.C.A."/>
            <person name="Wortmann E."/>
            <person name="Deptula P."/>
            <person name="Hansen M."/>
            <person name="Nielsen D.S."/>
            <person name="Clavel T."/>
            <person name="Vogensen F.K."/>
        </authorList>
    </citation>
    <scope>NUCLEOTIDE SEQUENCE [LARGE SCALE GENOMIC DNA]</scope>
    <source>
        <strain evidence="1 2">WCA-9-b2</strain>
    </source>
</reference>
<dbReference type="Proteomes" id="UP000460412">
    <property type="component" value="Unassembled WGS sequence"/>
</dbReference>
<keyword evidence="2" id="KW-1185">Reference proteome</keyword>
<organism evidence="1 2">
    <name type="scientific">Sporofaciens musculi</name>
    <dbReference type="NCBI Taxonomy" id="2681861"/>
    <lineage>
        <taxon>Bacteria</taxon>
        <taxon>Bacillati</taxon>
        <taxon>Bacillota</taxon>
        <taxon>Clostridia</taxon>
        <taxon>Lachnospirales</taxon>
        <taxon>Lachnospiraceae</taxon>
        <taxon>Sporofaciens</taxon>
    </lineage>
</organism>
<protein>
    <submittedName>
        <fullName evidence="1">Uncharacterized protein</fullName>
    </submittedName>
</protein>
<dbReference type="RefSeq" id="WP_159752356.1">
    <property type="nucleotide sequence ID" value="NZ_WUQX01000001.1"/>
</dbReference>
<sequence length="136" mass="14799">MKIKLIDGSVYDVVRAEVTNGRLELDFQNKTAEELQDTFSVPALLTNIELLTDTEDKTGDVPGWTVYGGVMTLGDIKMVILTKSVNVTEQRLADAEANVIAANSVAEVAKTMSLETATQVTDLQLAICELYEGMEV</sequence>
<proteinExistence type="predicted"/>